<keyword evidence="4" id="KW-1185">Reference proteome</keyword>
<dbReference type="Pfam" id="PF16036">
    <property type="entry name" value="Chalcone_3"/>
    <property type="match status" value="1"/>
</dbReference>
<proteinExistence type="predicted"/>
<dbReference type="RefSeq" id="WP_345533749.1">
    <property type="nucleotide sequence ID" value="NZ_BAABLD010000010.1"/>
</dbReference>
<evidence type="ECO:0000313" key="4">
    <source>
        <dbReference type="Proteomes" id="UP001500547"/>
    </source>
</evidence>
<dbReference type="Proteomes" id="UP001500547">
    <property type="component" value="Unassembled WGS sequence"/>
</dbReference>
<feature type="domain" description="Chalcone isomerase" evidence="2">
    <location>
        <begin position="20"/>
        <end position="170"/>
    </location>
</feature>
<dbReference type="EMBL" id="BAABLD010000010">
    <property type="protein sequence ID" value="GAA5168407.1"/>
    <property type="molecule type" value="Genomic_DNA"/>
</dbReference>
<keyword evidence="1" id="KW-0732">Signal</keyword>
<comment type="caution">
    <text evidence="3">The sequence shown here is derived from an EMBL/GenBank/DDBJ whole genome shotgun (WGS) entry which is preliminary data.</text>
</comment>
<evidence type="ECO:0000259" key="2">
    <source>
        <dbReference type="Pfam" id="PF16036"/>
    </source>
</evidence>
<dbReference type="GO" id="GO:0016853">
    <property type="term" value="F:isomerase activity"/>
    <property type="evidence" value="ECO:0007669"/>
    <property type="project" value="UniProtKB-KW"/>
</dbReference>
<protein>
    <submittedName>
        <fullName evidence="3">Chalcone isomerase family protein</fullName>
    </submittedName>
</protein>
<evidence type="ECO:0000313" key="3">
    <source>
        <dbReference type="EMBL" id="GAA5168407.1"/>
    </source>
</evidence>
<gene>
    <name evidence="3" type="ORF">GCM10025770_28350</name>
</gene>
<name>A0ABP9QVS2_9RHOO</name>
<dbReference type="InterPro" id="IPR016087">
    <property type="entry name" value="Chalcone_isomerase"/>
</dbReference>
<feature type="signal peptide" evidence="1">
    <location>
        <begin position="1"/>
        <end position="20"/>
    </location>
</feature>
<organism evidence="3 4">
    <name type="scientific">Viridibacterium curvum</name>
    <dbReference type="NCBI Taxonomy" id="1101404"/>
    <lineage>
        <taxon>Bacteria</taxon>
        <taxon>Pseudomonadati</taxon>
        <taxon>Pseudomonadota</taxon>
        <taxon>Betaproteobacteria</taxon>
        <taxon>Rhodocyclales</taxon>
        <taxon>Rhodocyclaceae</taxon>
        <taxon>Viridibacterium</taxon>
    </lineage>
</organism>
<accession>A0ABP9QVS2</accession>
<evidence type="ECO:0000256" key="1">
    <source>
        <dbReference type="SAM" id="SignalP"/>
    </source>
</evidence>
<dbReference type="InterPro" id="IPR016088">
    <property type="entry name" value="Chalcone_isomerase_3-sand"/>
</dbReference>
<keyword evidence="3" id="KW-0413">Isomerase</keyword>
<sequence length="173" mass="19337">MKARLALLICLWAMASGVQAIPDAARSHADSWRAQGQGEMRWFGLKLYDAELWVSSLNFDPTKVFALKLTYARNFEGNKLASASIDEMQRQGRLEPAQAARWLKALERVFPDVKEGQHITGVFLPGKGAAFYLDGKPTGEIADVELARRFFDIWLDPRTREPSLRAGLLGSKS</sequence>
<dbReference type="Gene3D" id="3.50.70.10">
    <property type="match status" value="1"/>
</dbReference>
<feature type="chain" id="PRO_5047398815" evidence="1">
    <location>
        <begin position="21"/>
        <end position="173"/>
    </location>
</feature>
<reference evidence="4" key="1">
    <citation type="journal article" date="2019" name="Int. J. Syst. Evol. Microbiol.">
        <title>The Global Catalogue of Microorganisms (GCM) 10K type strain sequencing project: providing services to taxonomists for standard genome sequencing and annotation.</title>
        <authorList>
            <consortium name="The Broad Institute Genomics Platform"/>
            <consortium name="The Broad Institute Genome Sequencing Center for Infectious Disease"/>
            <person name="Wu L."/>
            <person name="Ma J."/>
        </authorList>
    </citation>
    <scope>NUCLEOTIDE SEQUENCE [LARGE SCALE GENOMIC DNA]</scope>
    <source>
        <strain evidence="4">JCM 18715</strain>
    </source>
</reference>